<dbReference type="EMBL" id="CAIIXF020000004">
    <property type="protein sequence ID" value="CAH1782367.1"/>
    <property type="molecule type" value="Genomic_DNA"/>
</dbReference>
<name>A0A8J1UQC6_OWEFU</name>
<reference evidence="1" key="1">
    <citation type="submission" date="2022-03" db="EMBL/GenBank/DDBJ databases">
        <authorList>
            <person name="Martin C."/>
        </authorList>
    </citation>
    <scope>NUCLEOTIDE SEQUENCE</scope>
</reference>
<evidence type="ECO:0000313" key="1">
    <source>
        <dbReference type="EMBL" id="CAH1782367.1"/>
    </source>
</evidence>
<dbReference type="AlphaFoldDB" id="A0A8J1UQC6"/>
<comment type="caution">
    <text evidence="1">The sequence shown here is derived from an EMBL/GenBank/DDBJ whole genome shotgun (WGS) entry which is preliminary data.</text>
</comment>
<organism evidence="1 2">
    <name type="scientific">Owenia fusiformis</name>
    <name type="common">Polychaete worm</name>
    <dbReference type="NCBI Taxonomy" id="6347"/>
    <lineage>
        <taxon>Eukaryota</taxon>
        <taxon>Metazoa</taxon>
        <taxon>Spiralia</taxon>
        <taxon>Lophotrochozoa</taxon>
        <taxon>Annelida</taxon>
        <taxon>Polychaeta</taxon>
        <taxon>Sedentaria</taxon>
        <taxon>Canalipalpata</taxon>
        <taxon>Sabellida</taxon>
        <taxon>Oweniida</taxon>
        <taxon>Oweniidae</taxon>
        <taxon>Owenia</taxon>
    </lineage>
</organism>
<keyword evidence="2" id="KW-1185">Reference proteome</keyword>
<proteinExistence type="predicted"/>
<gene>
    <name evidence="1" type="ORF">OFUS_LOCUS8825</name>
</gene>
<dbReference type="Proteomes" id="UP000749559">
    <property type="component" value="Unassembled WGS sequence"/>
</dbReference>
<protein>
    <submittedName>
        <fullName evidence="1">Uncharacterized protein</fullName>
    </submittedName>
</protein>
<accession>A0A8J1UQC6</accession>
<evidence type="ECO:0000313" key="2">
    <source>
        <dbReference type="Proteomes" id="UP000749559"/>
    </source>
</evidence>
<dbReference type="OrthoDB" id="10035901at2759"/>
<sequence>MLLANVKTITTWKGPSKTVSRKKLSFASPKKSGPKRKLPPMDEFLILCDGGITTDSSVTLAEIEMWRVGSLKQYLADRGLVKTGTIGEPCACVFSCIEVKSAVEHNKQLVRDYRDLLNVEGKVISDPNNIPSKLWRTEEESMADWPHVLISDIKEFYDGLSSDGVELSKRLLCEYKENKAYRYYSSG</sequence>